<gene>
    <name evidence="2" type="ORF">PFISCL1PPCAC_6670</name>
</gene>
<comment type="caution">
    <text evidence="2">The sequence shown here is derived from an EMBL/GenBank/DDBJ whole genome shotgun (WGS) entry which is preliminary data.</text>
</comment>
<evidence type="ECO:0008006" key="4">
    <source>
        <dbReference type="Google" id="ProtNLM"/>
    </source>
</evidence>
<keyword evidence="1" id="KW-0175">Coiled coil</keyword>
<dbReference type="Proteomes" id="UP001432322">
    <property type="component" value="Unassembled WGS sequence"/>
</dbReference>
<organism evidence="2 3">
    <name type="scientific">Pristionchus fissidentatus</name>
    <dbReference type="NCBI Taxonomy" id="1538716"/>
    <lineage>
        <taxon>Eukaryota</taxon>
        <taxon>Metazoa</taxon>
        <taxon>Ecdysozoa</taxon>
        <taxon>Nematoda</taxon>
        <taxon>Chromadorea</taxon>
        <taxon>Rhabditida</taxon>
        <taxon>Rhabditina</taxon>
        <taxon>Diplogasteromorpha</taxon>
        <taxon>Diplogasteroidea</taxon>
        <taxon>Neodiplogasteridae</taxon>
        <taxon>Pristionchus</taxon>
    </lineage>
</organism>
<keyword evidence="3" id="KW-1185">Reference proteome</keyword>
<name>A0AAV5VAY2_9BILA</name>
<sequence length="81" mass="9133">ETAEKSSKLSLDKINLQKQIADLTKRLEGLEKKASAAVREEKEKTRKALIDIEALMMEIDGLKKEVAKSDATLMRRSAEME</sequence>
<protein>
    <recommendedName>
        <fullName evidence="4">Myosin heavy chain</fullName>
    </recommendedName>
</protein>
<feature type="non-terminal residue" evidence="2">
    <location>
        <position position="1"/>
    </location>
</feature>
<evidence type="ECO:0000313" key="2">
    <source>
        <dbReference type="EMBL" id="GMT15373.1"/>
    </source>
</evidence>
<evidence type="ECO:0000313" key="3">
    <source>
        <dbReference type="Proteomes" id="UP001432322"/>
    </source>
</evidence>
<dbReference type="EMBL" id="BTSY01000002">
    <property type="protein sequence ID" value="GMT15373.1"/>
    <property type="molecule type" value="Genomic_DNA"/>
</dbReference>
<evidence type="ECO:0000256" key="1">
    <source>
        <dbReference type="SAM" id="Coils"/>
    </source>
</evidence>
<feature type="non-terminal residue" evidence="2">
    <location>
        <position position="81"/>
    </location>
</feature>
<accession>A0AAV5VAY2</accession>
<feature type="coiled-coil region" evidence="1">
    <location>
        <begin position="13"/>
        <end position="72"/>
    </location>
</feature>
<reference evidence="2" key="1">
    <citation type="submission" date="2023-10" db="EMBL/GenBank/DDBJ databases">
        <title>Genome assembly of Pristionchus species.</title>
        <authorList>
            <person name="Yoshida K."/>
            <person name="Sommer R.J."/>
        </authorList>
    </citation>
    <scope>NUCLEOTIDE SEQUENCE</scope>
    <source>
        <strain evidence="2">RS5133</strain>
    </source>
</reference>
<proteinExistence type="predicted"/>
<dbReference type="AlphaFoldDB" id="A0AAV5VAY2"/>